<sequence length="372" mass="42170">MRVLQFFKTALPDTMGGVEQVINQLAEGTSRRGVENTVLSLARIPDRQVTQMNGYRVCRAPLDIELASTGFSRSALGWFRDLAREVDLIHYHFPWPFMDIAHFLARVKVPTLVTYHSDIVNQRRLLRLYQPLQSAFLRSVTRIVATSPNYCDSSPVLRRFAAKTEVIPLGIGPPPQISAERLDYWRGRFGDRFFLFVGVLRYYKGLHTLLEAMQGTSYPVVIAGHGPEAEALYAKAGALQLKHVHFLGKIEEEDKTALLQLCWAMLFPSHLRSEAFGVSLLEAAQHGKPMVTCELGTGTSYVNLANQTGLVVSPEHPGELRAAMDALWCNDEMRDTMGRKAQERYREMFTAEKMVDAYLDLYERLIVSWKFL</sequence>
<evidence type="ECO:0000313" key="3">
    <source>
        <dbReference type="EMBL" id="QJP99153.1"/>
    </source>
</evidence>
<evidence type="ECO:0000313" key="4">
    <source>
        <dbReference type="Proteomes" id="UP000501648"/>
    </source>
</evidence>
<dbReference type="RefSeq" id="WP_017454316.1">
    <property type="nucleotide sequence ID" value="NZ_CP008956.1"/>
</dbReference>
<proteinExistence type="predicted"/>
<evidence type="ECO:0000259" key="1">
    <source>
        <dbReference type="Pfam" id="PF00534"/>
    </source>
</evidence>
<reference evidence="3 4" key="1">
    <citation type="journal article" date="2012" name="J. Bacteriol.">
        <title>Genome sequence of the pathogenic Herbaspirillum seropedicae strain Os34, isolated from rice roots.</title>
        <authorList>
            <person name="Ye W."/>
            <person name="Ye S."/>
            <person name="Liu J."/>
            <person name="Chang S."/>
            <person name="Chen M."/>
            <person name="Zhu B."/>
            <person name="Guo L."/>
            <person name="An Q."/>
        </authorList>
    </citation>
    <scope>NUCLEOTIDE SEQUENCE [LARGE SCALE GENOMIC DNA]</scope>
    <source>
        <strain evidence="3 4">Os34</strain>
    </source>
</reference>
<dbReference type="PANTHER" id="PTHR12526:SF627">
    <property type="entry name" value="D-RHAMNOSYLTRANSFERASE WBPZ"/>
    <property type="match status" value="1"/>
</dbReference>
<dbReference type="EMBL" id="CP008956">
    <property type="protein sequence ID" value="QJP99153.1"/>
    <property type="molecule type" value="Genomic_DNA"/>
</dbReference>
<name>A0A6M3ZKJ6_9BURK</name>
<feature type="domain" description="Glycosyl transferase family 1" evidence="1">
    <location>
        <begin position="191"/>
        <end position="344"/>
    </location>
</feature>
<dbReference type="InterPro" id="IPR001296">
    <property type="entry name" value="Glyco_trans_1"/>
</dbReference>
<evidence type="ECO:0000259" key="2">
    <source>
        <dbReference type="Pfam" id="PF13439"/>
    </source>
</evidence>
<dbReference type="SUPFAM" id="SSF53756">
    <property type="entry name" value="UDP-Glycosyltransferase/glycogen phosphorylase"/>
    <property type="match status" value="1"/>
</dbReference>
<dbReference type="Pfam" id="PF13439">
    <property type="entry name" value="Glyco_transf_4"/>
    <property type="match status" value="1"/>
</dbReference>
<dbReference type="Pfam" id="PF00534">
    <property type="entry name" value="Glycos_transf_1"/>
    <property type="match status" value="1"/>
</dbReference>
<dbReference type="AlphaFoldDB" id="A0A6M3ZKJ6"/>
<dbReference type="Proteomes" id="UP000501648">
    <property type="component" value="Chromosome"/>
</dbReference>
<organism evidence="3 4">
    <name type="scientific">Herbaspirillum rubrisubalbicans Os34</name>
    <dbReference type="NCBI Taxonomy" id="1235827"/>
    <lineage>
        <taxon>Bacteria</taxon>
        <taxon>Pseudomonadati</taxon>
        <taxon>Pseudomonadota</taxon>
        <taxon>Betaproteobacteria</taxon>
        <taxon>Burkholderiales</taxon>
        <taxon>Oxalobacteraceae</taxon>
        <taxon>Herbaspirillum</taxon>
    </lineage>
</organism>
<feature type="domain" description="Glycosyltransferase subfamily 4-like N-terminal" evidence="2">
    <location>
        <begin position="15"/>
        <end position="171"/>
    </location>
</feature>
<accession>A0A6M3ZKJ6</accession>
<dbReference type="SMR" id="A0A6M3ZKJ6"/>
<gene>
    <name evidence="3" type="ORF">C798_02565</name>
</gene>
<dbReference type="PANTHER" id="PTHR12526">
    <property type="entry name" value="GLYCOSYLTRANSFERASE"/>
    <property type="match status" value="1"/>
</dbReference>
<dbReference type="GO" id="GO:0016757">
    <property type="term" value="F:glycosyltransferase activity"/>
    <property type="evidence" value="ECO:0007669"/>
    <property type="project" value="InterPro"/>
</dbReference>
<protein>
    <submittedName>
        <fullName evidence="3">Glycosyl transferase family 1</fullName>
    </submittedName>
</protein>
<dbReference type="InterPro" id="IPR028098">
    <property type="entry name" value="Glyco_trans_4-like_N"/>
</dbReference>
<dbReference type="Gene3D" id="3.40.50.2000">
    <property type="entry name" value="Glycogen Phosphorylase B"/>
    <property type="match status" value="2"/>
</dbReference>
<keyword evidence="3" id="KW-0808">Transferase</keyword>